<feature type="transmembrane region" description="Helical" evidence="1">
    <location>
        <begin position="200"/>
        <end position="221"/>
    </location>
</feature>
<dbReference type="Pfam" id="PF24686">
    <property type="entry name" value="FLQE3_permease"/>
    <property type="match status" value="1"/>
</dbReference>
<feature type="transmembrane region" description="Helical" evidence="1">
    <location>
        <begin position="47"/>
        <end position="71"/>
    </location>
</feature>
<evidence type="ECO:0000313" key="2">
    <source>
        <dbReference type="EMBL" id="NDL66594.1"/>
    </source>
</evidence>
<reference evidence="2 3" key="1">
    <citation type="submission" date="2020-01" db="EMBL/GenBank/DDBJ databases">
        <title>Anaeroalcalibacter tamaniensis gen. nov., sp. nov., moderately halophilic strictly anaerobic fermenter bacterium from mud volcano of Taman peninsula.</title>
        <authorList>
            <person name="Frolova A."/>
            <person name="Merkel A.Y."/>
            <person name="Slobodkin A.I."/>
        </authorList>
    </citation>
    <scope>NUCLEOTIDE SEQUENCE [LARGE SCALE GENOMIC DNA]</scope>
    <source>
        <strain evidence="2 3">F-3ap</strain>
    </source>
</reference>
<name>A0A7X5HTY4_9FIRM</name>
<evidence type="ECO:0000256" key="1">
    <source>
        <dbReference type="SAM" id="Phobius"/>
    </source>
</evidence>
<dbReference type="EMBL" id="JAAEEH010000004">
    <property type="protein sequence ID" value="NDL66594.1"/>
    <property type="molecule type" value="Genomic_DNA"/>
</dbReference>
<evidence type="ECO:0000313" key="3">
    <source>
        <dbReference type="Proteomes" id="UP000461585"/>
    </source>
</evidence>
<dbReference type="AlphaFoldDB" id="A0A7X5HTY4"/>
<feature type="transmembrane region" description="Helical" evidence="1">
    <location>
        <begin position="20"/>
        <end position="41"/>
    </location>
</feature>
<comment type="caution">
    <text evidence="2">The sequence shown here is derived from an EMBL/GenBank/DDBJ whole genome shotgun (WGS) entry which is preliminary data.</text>
</comment>
<keyword evidence="1" id="KW-1133">Transmembrane helix</keyword>
<feature type="transmembrane region" description="Helical" evidence="1">
    <location>
        <begin position="157"/>
        <end position="180"/>
    </location>
</feature>
<gene>
    <name evidence="2" type="ORF">GXN74_02365</name>
</gene>
<protein>
    <submittedName>
        <fullName evidence="2">ABC transporter</fullName>
    </submittedName>
</protein>
<keyword evidence="1" id="KW-0812">Transmembrane</keyword>
<feature type="transmembrane region" description="Helical" evidence="1">
    <location>
        <begin position="92"/>
        <end position="116"/>
    </location>
</feature>
<feature type="transmembrane region" description="Helical" evidence="1">
    <location>
        <begin position="122"/>
        <end position="145"/>
    </location>
</feature>
<dbReference type="InterPro" id="IPR056926">
    <property type="entry name" value="FLQE3_permease"/>
</dbReference>
<keyword evidence="1" id="KW-0472">Membrane</keyword>
<organism evidence="2 3">
    <name type="scientific">Anaerotalea alkaliphila</name>
    <dbReference type="NCBI Taxonomy" id="2662126"/>
    <lineage>
        <taxon>Bacteria</taxon>
        <taxon>Bacillati</taxon>
        <taxon>Bacillota</taxon>
        <taxon>Clostridia</taxon>
        <taxon>Eubacteriales</taxon>
        <taxon>Anaerotalea</taxon>
    </lineage>
</organism>
<accession>A0A7X5HTY4</accession>
<sequence>MSALRLARLLVQDVRYQAKYGFYFLYAVMSAFYIGILLLLPPQWRPLGVAVAILTDPAMLGFFFIGGIWLLEQGEGLHGMFAVLPQRPGEYVLSKALSLGILSVLAALVIAVLVGADADYPLLALAVLLGSGVFTLAGLTIATYARSVNHYMLVGTPPMFLFMVPPVLTLFGVSHPSFAVLPGMQLYELLRLCVGLESQWSAGVLFSGIATWLAAAIYVALWRIPQALRGGAQ</sequence>
<keyword evidence="3" id="KW-1185">Reference proteome</keyword>
<dbReference type="RefSeq" id="WP_162369324.1">
    <property type="nucleotide sequence ID" value="NZ_JAAEEH010000004.1"/>
</dbReference>
<proteinExistence type="predicted"/>
<dbReference type="Proteomes" id="UP000461585">
    <property type="component" value="Unassembled WGS sequence"/>
</dbReference>